<evidence type="ECO:0000256" key="2">
    <source>
        <dbReference type="ARBA" id="ARBA00022475"/>
    </source>
</evidence>
<dbReference type="Proteomes" id="UP001302716">
    <property type="component" value="Chromosome"/>
</dbReference>
<feature type="transmembrane region" description="Helical" evidence="7">
    <location>
        <begin position="84"/>
        <end position="103"/>
    </location>
</feature>
<feature type="transmembrane region" description="Helical" evidence="7">
    <location>
        <begin position="582"/>
        <end position="601"/>
    </location>
</feature>
<feature type="transmembrane region" description="Helical" evidence="7">
    <location>
        <begin position="59"/>
        <end position="78"/>
    </location>
</feature>
<feature type="compositionally biased region" description="Polar residues" evidence="6">
    <location>
        <begin position="352"/>
        <end position="364"/>
    </location>
</feature>
<organism evidence="8 9">
    <name type="scientific">Xanthomonas hydrangeae</name>
    <dbReference type="NCBI Taxonomy" id="2775159"/>
    <lineage>
        <taxon>Bacteria</taxon>
        <taxon>Pseudomonadati</taxon>
        <taxon>Pseudomonadota</taxon>
        <taxon>Gammaproteobacteria</taxon>
        <taxon>Lysobacterales</taxon>
        <taxon>Lysobacteraceae</taxon>
        <taxon>Xanthomonas</taxon>
    </lineage>
</organism>
<sequence>MSALLRDRQAWLFSAKTFAASIAALYVGLAGNLSRPYWAMATVYIVSQPLLGPTRAKGVYRVLGTLLAGVATLVMLPNLVETPLLLSAAMALWLSACLFLALLNRGPRGYAFLLAGYTTAFIGFPAVTAPEGIFDTVVARSEEIILGTVMAVLFAALVFPASVRPMLTARIGNWMQDAAQWCRHVLQRGPSQAPRNRLAADLVQFEALIAFVRHDDPRHADAAPTLEHLRARMLLLLPVLSSIADRLDAVQCDGSALSPDIAALLDDVAAWVDQGDQAHNEDDVAALRARIAAHHPVVDQDIEHLLLASLLLRLEELLDLWQDCRALQQALVQGTATPVLRALPGAARQPATAESFNRGNTAQSDPPVRSRTRSSLLKILGWSRRDAVTTESTERAQAAQSDPAARSHMQSSLLRHLGWSRRDAATAVPPERADAALLEPTAQARQRSSLLQRLTGSPRDTTDAPAPASTARHIDFGMAAFSALSAGFALMAYCVLWIGIGWEGGGNGAMMAAVTAAFFAAQDDPAPSMLSFLAWAVVASVVAGIYLFGIFPAIHDFPMLVLVLAAVFLPIGALLHRPKTMLIALPLVVNLTALLSLQNTYNANIQSFVNAAVAMVLGIGFAVVLTRLFRSVGAEWSARRLVRQGWRTLADAAEGRGAQDRQHFAARMLDLLGLLAPRLALTPEGSDLASVDMLNEVRVGLNILQLRGARHGLPQPSVDAVNAILADVAAYYRQQIAYKRPVPASDALRTRLDASLARVGKVPAGAHRDEALLGLIGLRYSLFAEMVSHTHGNAGTQPPLAPLPAGEGLG</sequence>
<feature type="transmembrane region" description="Helical" evidence="7">
    <location>
        <begin position="607"/>
        <end position="629"/>
    </location>
</feature>
<dbReference type="GO" id="GO:0005886">
    <property type="term" value="C:plasma membrane"/>
    <property type="evidence" value="ECO:0007669"/>
    <property type="project" value="UniProtKB-SubCell"/>
</dbReference>
<dbReference type="Pfam" id="PF04632">
    <property type="entry name" value="FUSC"/>
    <property type="match status" value="2"/>
</dbReference>
<evidence type="ECO:0000256" key="6">
    <source>
        <dbReference type="SAM" id="MobiDB-lite"/>
    </source>
</evidence>
<feature type="transmembrane region" description="Helical" evidence="7">
    <location>
        <begin position="12"/>
        <end position="29"/>
    </location>
</feature>
<feature type="compositionally biased region" description="Low complexity" evidence="6">
    <location>
        <begin position="457"/>
        <end position="468"/>
    </location>
</feature>
<dbReference type="GO" id="GO:0022857">
    <property type="term" value="F:transmembrane transporter activity"/>
    <property type="evidence" value="ECO:0007669"/>
    <property type="project" value="InterPro"/>
</dbReference>
<name>A0AAU0BH13_9XANT</name>
<evidence type="ECO:0000313" key="9">
    <source>
        <dbReference type="Proteomes" id="UP001302716"/>
    </source>
</evidence>
<accession>A0AAU0BH13</accession>
<dbReference type="PANTHER" id="PTHR30509:SF40">
    <property type="entry name" value="BLR3852 PROTEIN"/>
    <property type="match status" value="1"/>
</dbReference>
<keyword evidence="2" id="KW-1003">Cell membrane</keyword>
<evidence type="ECO:0000256" key="1">
    <source>
        <dbReference type="ARBA" id="ARBA00004651"/>
    </source>
</evidence>
<keyword evidence="3 7" id="KW-0812">Transmembrane</keyword>
<dbReference type="RefSeq" id="WP_316697593.1">
    <property type="nucleotide sequence ID" value="NZ_CP103836.1"/>
</dbReference>
<evidence type="ECO:0000313" key="8">
    <source>
        <dbReference type="EMBL" id="WOB51454.1"/>
    </source>
</evidence>
<dbReference type="InterPro" id="IPR006726">
    <property type="entry name" value="PHBA_efflux_AaeB/fusaric-R"/>
</dbReference>
<comment type="subcellular location">
    <subcellularLocation>
        <location evidence="1">Cell membrane</location>
        <topology evidence="1">Multi-pass membrane protein</topology>
    </subcellularLocation>
</comment>
<feature type="transmembrane region" description="Helical" evidence="7">
    <location>
        <begin position="533"/>
        <end position="551"/>
    </location>
</feature>
<feature type="transmembrane region" description="Helical" evidence="7">
    <location>
        <begin position="110"/>
        <end position="129"/>
    </location>
</feature>
<evidence type="ECO:0000256" key="5">
    <source>
        <dbReference type="ARBA" id="ARBA00023136"/>
    </source>
</evidence>
<proteinExistence type="predicted"/>
<keyword evidence="4 7" id="KW-1133">Transmembrane helix</keyword>
<keyword evidence="5 7" id="KW-0472">Membrane</keyword>
<dbReference type="AlphaFoldDB" id="A0AAU0BH13"/>
<reference evidence="8 9" key="1">
    <citation type="submission" date="2022-08" db="EMBL/GenBank/DDBJ databases">
        <title>Whole genome sequencing-based tracing of a 2022 introduction and outbreak of Xanthomonas hortorum pv. pelargonii.</title>
        <authorList>
            <person name="Iruegas-Bocardo F."/>
            <person name="Weisberg A.K."/>
            <person name="Riutta E.R."/>
            <person name="Kilday K."/>
            <person name="Bonkowski J.C."/>
            <person name="Creswell T."/>
            <person name="Daughtrey M.L."/>
            <person name="Rane K."/>
            <person name="Grunwald N.J."/>
            <person name="Chang J.H."/>
            <person name="Putnam M.L."/>
        </authorList>
    </citation>
    <scope>NUCLEOTIDE SEQUENCE [LARGE SCALE GENOMIC DNA]</scope>
    <source>
        <strain evidence="8 9">22-323</strain>
    </source>
</reference>
<feature type="transmembrane region" description="Helical" evidence="7">
    <location>
        <begin position="557"/>
        <end position="575"/>
    </location>
</feature>
<keyword evidence="9" id="KW-1185">Reference proteome</keyword>
<evidence type="ECO:0000256" key="4">
    <source>
        <dbReference type="ARBA" id="ARBA00022989"/>
    </source>
</evidence>
<evidence type="ECO:0000256" key="3">
    <source>
        <dbReference type="ARBA" id="ARBA00022692"/>
    </source>
</evidence>
<evidence type="ECO:0000256" key="7">
    <source>
        <dbReference type="SAM" id="Phobius"/>
    </source>
</evidence>
<feature type="transmembrane region" description="Helical" evidence="7">
    <location>
        <begin position="476"/>
        <end position="498"/>
    </location>
</feature>
<feature type="region of interest" description="Disordered" evidence="6">
    <location>
        <begin position="388"/>
        <end position="407"/>
    </location>
</feature>
<dbReference type="EMBL" id="CP103836">
    <property type="protein sequence ID" value="WOB51454.1"/>
    <property type="molecule type" value="Genomic_DNA"/>
</dbReference>
<protein>
    <submittedName>
        <fullName evidence="8">FUSC family protein</fullName>
    </submittedName>
</protein>
<dbReference type="PANTHER" id="PTHR30509">
    <property type="entry name" value="P-HYDROXYBENZOIC ACID EFFLUX PUMP SUBUNIT-RELATED"/>
    <property type="match status" value="1"/>
</dbReference>
<feature type="region of interest" description="Disordered" evidence="6">
    <location>
        <begin position="349"/>
        <end position="372"/>
    </location>
</feature>
<feature type="region of interest" description="Disordered" evidence="6">
    <location>
        <begin position="449"/>
        <end position="468"/>
    </location>
</feature>
<feature type="transmembrane region" description="Helical" evidence="7">
    <location>
        <begin position="144"/>
        <end position="163"/>
    </location>
</feature>
<gene>
    <name evidence="8" type="ORF">NYR97_08890</name>
</gene>